<reference evidence="2 3" key="1">
    <citation type="submission" date="2021-03" db="EMBL/GenBank/DDBJ databases">
        <title>Sequencing the genomes of 1000 actinobacteria strains.</title>
        <authorList>
            <person name="Klenk H.-P."/>
        </authorList>
    </citation>
    <scope>NUCLEOTIDE SEQUENCE [LARGE SCALE GENOMIC DNA]</scope>
    <source>
        <strain evidence="2 3">DSM 44580</strain>
    </source>
</reference>
<keyword evidence="1" id="KW-0732">Signal</keyword>
<proteinExistence type="predicted"/>
<keyword evidence="3" id="KW-1185">Reference proteome</keyword>
<sequence length="321" mass="32561">MGVRTWAAVAAASALAATFLTGVGVAAPRGCTPTALPPGGVGGGTALLKPTPGEVLGAWDDVASGRLLHWRDGEQTATPLPPTLNLVWLRGADGTGRAAGSIGIANTDAPLHPVTVKDGVLSYLALPDGVTSVNVKGVNQRGDIAGLAYAQDRLRFLVWAAGSTRPTEALVHADRFTGLGGIADDLSLVVDWDTRDGHTRAAKFLGGKETLLALPRGATDSWATAVGGNWVIGKEGTASSGPRRSVLWSPRGVPQLLPTGFDAVWVNRSGVVGGHLDGQAAVRGADGVVRKLGAGTVLGSVADDGTVLGAAGGKPVTWTCR</sequence>
<evidence type="ECO:0000313" key="2">
    <source>
        <dbReference type="EMBL" id="MBP2478259.1"/>
    </source>
</evidence>
<evidence type="ECO:0000313" key="3">
    <source>
        <dbReference type="Proteomes" id="UP001519363"/>
    </source>
</evidence>
<feature type="chain" id="PRO_5045328353" evidence="1">
    <location>
        <begin position="27"/>
        <end position="321"/>
    </location>
</feature>
<feature type="signal peptide" evidence="1">
    <location>
        <begin position="1"/>
        <end position="26"/>
    </location>
</feature>
<gene>
    <name evidence="2" type="ORF">JOF53_007131</name>
</gene>
<dbReference type="RefSeq" id="WP_158103513.1">
    <property type="nucleotide sequence ID" value="NZ_JAGIOO010000001.1"/>
</dbReference>
<evidence type="ECO:0000256" key="1">
    <source>
        <dbReference type="SAM" id="SignalP"/>
    </source>
</evidence>
<comment type="caution">
    <text evidence="2">The sequence shown here is derived from an EMBL/GenBank/DDBJ whole genome shotgun (WGS) entry which is preliminary data.</text>
</comment>
<protein>
    <submittedName>
        <fullName evidence="2">Uncharacterized protein</fullName>
    </submittedName>
</protein>
<name>A0ABS5ANV1_9PSEU</name>
<dbReference type="EMBL" id="JAGIOO010000001">
    <property type="protein sequence ID" value="MBP2478259.1"/>
    <property type="molecule type" value="Genomic_DNA"/>
</dbReference>
<dbReference type="Proteomes" id="UP001519363">
    <property type="component" value="Unassembled WGS sequence"/>
</dbReference>
<organism evidence="2 3">
    <name type="scientific">Crossiella equi</name>
    <dbReference type="NCBI Taxonomy" id="130796"/>
    <lineage>
        <taxon>Bacteria</taxon>
        <taxon>Bacillati</taxon>
        <taxon>Actinomycetota</taxon>
        <taxon>Actinomycetes</taxon>
        <taxon>Pseudonocardiales</taxon>
        <taxon>Pseudonocardiaceae</taxon>
        <taxon>Crossiella</taxon>
    </lineage>
</organism>
<accession>A0ABS5ANV1</accession>